<protein>
    <recommendedName>
        <fullName evidence="3">Fibronectin type-III domain-containing protein</fullName>
    </recommendedName>
</protein>
<dbReference type="PROSITE" id="PS50853">
    <property type="entry name" value="FN3"/>
    <property type="match status" value="5"/>
</dbReference>
<keyword evidence="2" id="KW-0732">Signal</keyword>
<reference evidence="4 5" key="1">
    <citation type="submission" date="2023-11" db="EMBL/GenBank/DDBJ databases">
        <title>Halocaridina rubra genome assembly.</title>
        <authorList>
            <person name="Smith C."/>
        </authorList>
    </citation>
    <scope>NUCLEOTIDE SEQUENCE [LARGE SCALE GENOMIC DNA]</scope>
    <source>
        <strain evidence="4">EP-1</strain>
        <tissue evidence="4">Whole</tissue>
    </source>
</reference>
<name>A0AAN8WDC8_HALRR</name>
<dbReference type="Gene3D" id="2.60.40.10">
    <property type="entry name" value="Immunoglobulins"/>
    <property type="match status" value="5"/>
</dbReference>
<comment type="caution">
    <text evidence="4">The sequence shown here is derived from an EMBL/GenBank/DDBJ whole genome shotgun (WGS) entry which is preliminary data.</text>
</comment>
<dbReference type="CDD" id="cd00063">
    <property type="entry name" value="FN3"/>
    <property type="match status" value="3"/>
</dbReference>
<feature type="domain" description="Fibronectin type-III" evidence="3">
    <location>
        <begin position="502"/>
        <end position="589"/>
    </location>
</feature>
<organism evidence="4 5">
    <name type="scientific">Halocaridina rubra</name>
    <name type="common">Hawaiian red shrimp</name>
    <dbReference type="NCBI Taxonomy" id="373956"/>
    <lineage>
        <taxon>Eukaryota</taxon>
        <taxon>Metazoa</taxon>
        <taxon>Ecdysozoa</taxon>
        <taxon>Arthropoda</taxon>
        <taxon>Crustacea</taxon>
        <taxon>Multicrustacea</taxon>
        <taxon>Malacostraca</taxon>
        <taxon>Eumalacostraca</taxon>
        <taxon>Eucarida</taxon>
        <taxon>Decapoda</taxon>
        <taxon>Pleocyemata</taxon>
        <taxon>Caridea</taxon>
        <taxon>Atyoidea</taxon>
        <taxon>Atyidae</taxon>
        <taxon>Halocaridina</taxon>
    </lineage>
</organism>
<evidence type="ECO:0000256" key="1">
    <source>
        <dbReference type="ARBA" id="ARBA00022737"/>
    </source>
</evidence>
<dbReference type="InterPro" id="IPR050991">
    <property type="entry name" value="ECM_Regulatory_Proteins"/>
</dbReference>
<feature type="signal peptide" evidence="2">
    <location>
        <begin position="1"/>
        <end position="17"/>
    </location>
</feature>
<dbReference type="InterPro" id="IPR003961">
    <property type="entry name" value="FN3_dom"/>
</dbReference>
<dbReference type="SUPFAM" id="SSF49265">
    <property type="entry name" value="Fibronectin type III"/>
    <property type="match status" value="4"/>
</dbReference>
<sequence length="589" mass="63813">MKATIVYLLAALGLVFAGPGTIMNFTMINNGNDFIELGWNLVGGDVPIDKYTLKYDSFSTDIRCPLEYCTQRENFLDPCTDYNFYLYPFFEGGVMGENATTSGSTLDQIPGAPINPNASANANNIDVSWEPPVENSGCVFEYEVCSRIIGDLTETCLKTNDLTISLKNVEKCSDYIITISAVTPLDNNGPEVSTTVTTTIDVPGIPQNVEVILATETSIEVTFDDPLVNPNCVDEYGVTYGIVDSVLARILPVVKGDHVLTLSPLDPCTNYSIEVFGINAADEAGDASLNYAATADEEPMPPPSVIVTPGGTDSIDVSWPPMPNNKCGSSITICWTDGISPEEYCKNITDVGVIEGGGGYTINGLLPCTYYEIDIVINSPSGLPSLPVGNFTYTNDVKPDPVENLAISSVSAHEFTVSYDPPSNMPQCIREYDTNVINLDQSYQNFRDIFSPEQTIPRIDETHNQLEACSNYRVEVRTVSRQGLESDWASEQTATDGDIPDVVRNLQVQSATESSVTLLWFQPESNPRCVTSYLVEWDVGTDTISATTFAIEYTVSGLGSCMSYNFSVTAQASLGNSSPVSLEGLTLCP</sequence>
<feature type="domain" description="Fibronectin type-III" evidence="3">
    <location>
        <begin position="205"/>
        <end position="298"/>
    </location>
</feature>
<proteinExistence type="predicted"/>
<dbReference type="AlphaFoldDB" id="A0AAN8WDC8"/>
<feature type="domain" description="Fibronectin type-III" evidence="3">
    <location>
        <begin position="301"/>
        <end position="400"/>
    </location>
</feature>
<accession>A0AAN8WDC8</accession>
<evidence type="ECO:0000313" key="5">
    <source>
        <dbReference type="Proteomes" id="UP001381693"/>
    </source>
</evidence>
<evidence type="ECO:0000313" key="4">
    <source>
        <dbReference type="EMBL" id="KAK7024270.1"/>
    </source>
</evidence>
<gene>
    <name evidence="4" type="ORF">SK128_007754</name>
</gene>
<dbReference type="EMBL" id="JAXCGZ010022786">
    <property type="protein sequence ID" value="KAK7024270.1"/>
    <property type="molecule type" value="Genomic_DNA"/>
</dbReference>
<feature type="domain" description="Fibronectin type-III" evidence="3">
    <location>
        <begin position="109"/>
        <end position="202"/>
    </location>
</feature>
<evidence type="ECO:0000259" key="3">
    <source>
        <dbReference type="PROSITE" id="PS50853"/>
    </source>
</evidence>
<keyword evidence="1" id="KW-0677">Repeat</keyword>
<feature type="chain" id="PRO_5042909019" description="Fibronectin type-III domain-containing protein" evidence="2">
    <location>
        <begin position="18"/>
        <end position="589"/>
    </location>
</feature>
<dbReference type="InterPro" id="IPR013783">
    <property type="entry name" value="Ig-like_fold"/>
</dbReference>
<dbReference type="Pfam" id="PF00041">
    <property type="entry name" value="fn3"/>
    <property type="match status" value="2"/>
</dbReference>
<dbReference type="SMART" id="SM00060">
    <property type="entry name" value="FN3"/>
    <property type="match status" value="6"/>
</dbReference>
<dbReference type="InterPro" id="IPR036116">
    <property type="entry name" value="FN3_sf"/>
</dbReference>
<dbReference type="Proteomes" id="UP001381693">
    <property type="component" value="Unassembled WGS sequence"/>
</dbReference>
<keyword evidence="5" id="KW-1185">Reference proteome</keyword>
<evidence type="ECO:0000256" key="2">
    <source>
        <dbReference type="SAM" id="SignalP"/>
    </source>
</evidence>
<feature type="domain" description="Fibronectin type-III" evidence="3">
    <location>
        <begin position="401"/>
        <end position="499"/>
    </location>
</feature>
<dbReference type="PANTHER" id="PTHR46708:SF2">
    <property type="entry name" value="FIBRONECTIN TYPE-III DOMAIN-CONTAINING PROTEIN"/>
    <property type="match status" value="1"/>
</dbReference>
<dbReference type="PANTHER" id="PTHR46708">
    <property type="entry name" value="TENASCIN"/>
    <property type="match status" value="1"/>
</dbReference>